<proteinExistence type="predicted"/>
<evidence type="ECO:0000313" key="1">
    <source>
        <dbReference type="EMBL" id="CAI9950884.1"/>
    </source>
</evidence>
<dbReference type="EMBL" id="CAXDID020000104">
    <property type="protein sequence ID" value="CAL6027246.1"/>
    <property type="molecule type" value="Genomic_DNA"/>
</dbReference>
<dbReference type="EMBL" id="CATOUU010000819">
    <property type="protein sequence ID" value="CAI9950884.1"/>
    <property type="molecule type" value="Genomic_DNA"/>
</dbReference>
<evidence type="ECO:0000313" key="3">
    <source>
        <dbReference type="Proteomes" id="UP001642409"/>
    </source>
</evidence>
<sequence>MPSKETNTAPPLLAVFVHFILQEPTSSVQAEVVLHDVGPKYLICVMLQQDSLLAQLLVFVFGQFTPNWTFTTFYKDLTFNQWLFDLSANQFCIIILKLLQLCQSRFEICEF</sequence>
<gene>
    <name evidence="2" type="ORF">HINF_LOCUS31232</name>
    <name evidence="1" type="ORF">HINF_LOCUS38529</name>
</gene>
<protein>
    <submittedName>
        <fullName evidence="2">Hypothetical_protein</fullName>
    </submittedName>
</protein>
<dbReference type="Proteomes" id="UP001642409">
    <property type="component" value="Unassembled WGS sequence"/>
</dbReference>
<comment type="caution">
    <text evidence="1">The sequence shown here is derived from an EMBL/GenBank/DDBJ whole genome shotgun (WGS) entry which is preliminary data.</text>
</comment>
<keyword evidence="3" id="KW-1185">Reference proteome</keyword>
<name>A0AA86QD78_9EUKA</name>
<reference evidence="2 3" key="2">
    <citation type="submission" date="2024-07" db="EMBL/GenBank/DDBJ databases">
        <authorList>
            <person name="Akdeniz Z."/>
        </authorList>
    </citation>
    <scope>NUCLEOTIDE SEQUENCE [LARGE SCALE GENOMIC DNA]</scope>
</reference>
<dbReference type="AlphaFoldDB" id="A0AA86QD78"/>
<evidence type="ECO:0000313" key="2">
    <source>
        <dbReference type="EMBL" id="CAL6027246.1"/>
    </source>
</evidence>
<organism evidence="1">
    <name type="scientific">Hexamita inflata</name>
    <dbReference type="NCBI Taxonomy" id="28002"/>
    <lineage>
        <taxon>Eukaryota</taxon>
        <taxon>Metamonada</taxon>
        <taxon>Diplomonadida</taxon>
        <taxon>Hexamitidae</taxon>
        <taxon>Hexamitinae</taxon>
        <taxon>Hexamita</taxon>
    </lineage>
</organism>
<accession>A0AA86QD78</accession>
<reference evidence="1" key="1">
    <citation type="submission" date="2023-06" db="EMBL/GenBank/DDBJ databases">
        <authorList>
            <person name="Kurt Z."/>
        </authorList>
    </citation>
    <scope>NUCLEOTIDE SEQUENCE</scope>
</reference>